<proteinExistence type="predicted"/>
<gene>
    <name evidence="2" type="ORF">B9G39_17945</name>
</gene>
<name>A0A4P9VT06_9GAMM</name>
<dbReference type="PANTHER" id="PTHR37844">
    <property type="entry name" value="SER/THR PROTEIN PHOSPHATASE SUPERFAMILY (AFU_ORTHOLOGUE AFUA_1G14840)"/>
    <property type="match status" value="1"/>
</dbReference>
<evidence type="ECO:0000313" key="2">
    <source>
        <dbReference type="EMBL" id="RDH45170.1"/>
    </source>
</evidence>
<protein>
    <submittedName>
        <fullName evidence="2">Phosphoesterase</fullName>
    </submittedName>
</protein>
<organism evidence="2 3">
    <name type="scientific">Zooshikella ganghwensis</name>
    <dbReference type="NCBI Taxonomy" id="202772"/>
    <lineage>
        <taxon>Bacteria</taxon>
        <taxon>Pseudomonadati</taxon>
        <taxon>Pseudomonadota</taxon>
        <taxon>Gammaproteobacteria</taxon>
        <taxon>Oceanospirillales</taxon>
        <taxon>Zooshikellaceae</taxon>
        <taxon>Zooshikella</taxon>
    </lineage>
</organism>
<comment type="caution">
    <text evidence="2">The sequence shown here is derived from an EMBL/GenBank/DDBJ whole genome shotgun (WGS) entry which is preliminary data.</text>
</comment>
<keyword evidence="3" id="KW-1185">Reference proteome</keyword>
<sequence>MHAYQGNTLYSDLHIEFEQFEASVDKADVLVFAGDIEIGVKGIKWLNTLSTDKPIIYVLGNHEYYRNTYPKLIYKVKEEIKQKHIHLLERESINIDGVNFHGCTLWTDFELFGDPRVAGYECQQVMTDFKKIRRLPGYSKLRAIDVSMIHKQSIKWLAKSLETANGTNVVVTHHAPSLDSAPEKYKDDIITSAYASSLEEFIQAYRPDIWLHGHMHNSSDYMIGGCRVVCNPRGYKGEFNTGFTHEKLIEVS</sequence>
<reference evidence="2 3" key="1">
    <citation type="submission" date="2017-04" db="EMBL/GenBank/DDBJ databases">
        <title>Draft genome sequence of Zooshikella ganghwensis VG4 isolated from Red Sea sediments.</title>
        <authorList>
            <person name="Rehman Z."/>
            <person name="Alam I."/>
            <person name="Kamau A."/>
            <person name="Bajic V."/>
            <person name="Leiknes T."/>
        </authorList>
    </citation>
    <scope>NUCLEOTIDE SEQUENCE [LARGE SCALE GENOMIC DNA]</scope>
    <source>
        <strain evidence="2 3">VG4</strain>
    </source>
</reference>
<dbReference type="SUPFAM" id="SSF56300">
    <property type="entry name" value="Metallo-dependent phosphatases"/>
    <property type="match status" value="1"/>
</dbReference>
<dbReference type="GO" id="GO:0016787">
    <property type="term" value="F:hydrolase activity"/>
    <property type="evidence" value="ECO:0007669"/>
    <property type="project" value="InterPro"/>
</dbReference>
<dbReference type="Proteomes" id="UP000257039">
    <property type="component" value="Unassembled WGS sequence"/>
</dbReference>
<evidence type="ECO:0000259" key="1">
    <source>
        <dbReference type="Pfam" id="PF00149"/>
    </source>
</evidence>
<evidence type="ECO:0000313" key="3">
    <source>
        <dbReference type="Proteomes" id="UP000257039"/>
    </source>
</evidence>
<dbReference type="InterPro" id="IPR004843">
    <property type="entry name" value="Calcineurin-like_PHP"/>
</dbReference>
<dbReference type="InterPro" id="IPR029052">
    <property type="entry name" value="Metallo-depent_PP-like"/>
</dbReference>
<accession>A0A4P9VT06</accession>
<dbReference type="Pfam" id="PF00149">
    <property type="entry name" value="Metallophos"/>
    <property type="match status" value="1"/>
</dbReference>
<dbReference type="AlphaFoldDB" id="A0A4P9VT06"/>
<dbReference type="PANTHER" id="PTHR37844:SF2">
    <property type="entry name" value="SER_THR PROTEIN PHOSPHATASE SUPERFAMILY (AFU_ORTHOLOGUE AFUA_1G14840)"/>
    <property type="match status" value="1"/>
</dbReference>
<feature type="domain" description="Calcineurin-like phosphoesterase" evidence="1">
    <location>
        <begin position="10"/>
        <end position="217"/>
    </location>
</feature>
<dbReference type="Gene3D" id="3.60.21.10">
    <property type="match status" value="1"/>
</dbReference>
<dbReference type="RefSeq" id="WP_094788176.1">
    <property type="nucleotide sequence ID" value="NZ_NDXW01000001.1"/>
</dbReference>
<dbReference type="EMBL" id="NDXW01000001">
    <property type="protein sequence ID" value="RDH45170.1"/>
    <property type="molecule type" value="Genomic_DNA"/>
</dbReference>